<reference evidence="4 5" key="1">
    <citation type="journal article" date="2023" name="Commun. Biol.">
        <title>Genome analysis of Parmales, the sister group of diatoms, reveals the evolutionary specialization of diatoms from phago-mixotrophs to photoautotrophs.</title>
        <authorList>
            <person name="Ban H."/>
            <person name="Sato S."/>
            <person name="Yoshikawa S."/>
            <person name="Yamada K."/>
            <person name="Nakamura Y."/>
            <person name="Ichinomiya M."/>
            <person name="Sato N."/>
            <person name="Blanc-Mathieu R."/>
            <person name="Endo H."/>
            <person name="Kuwata A."/>
            <person name="Ogata H."/>
        </authorList>
    </citation>
    <scope>NUCLEOTIDE SEQUENCE [LARGE SCALE GENOMIC DNA]</scope>
</reference>
<proteinExistence type="predicted"/>
<feature type="domain" description="Malic enzyme NAD-binding" evidence="3">
    <location>
        <begin position="1"/>
        <end position="68"/>
    </location>
</feature>
<keyword evidence="2" id="KW-0560">Oxidoreductase</keyword>
<dbReference type="PANTHER" id="PTHR23406">
    <property type="entry name" value="MALIC ENZYME-RELATED"/>
    <property type="match status" value="1"/>
</dbReference>
<dbReference type="Pfam" id="PF03949">
    <property type="entry name" value="Malic_M"/>
    <property type="match status" value="1"/>
</dbReference>
<dbReference type="EMBL" id="BRYB01003059">
    <property type="protein sequence ID" value="GMI29750.1"/>
    <property type="molecule type" value="Genomic_DNA"/>
</dbReference>
<evidence type="ECO:0000313" key="5">
    <source>
        <dbReference type="Proteomes" id="UP001165060"/>
    </source>
</evidence>
<organism evidence="4 5">
    <name type="scientific">Tetraparma gracilis</name>
    <dbReference type="NCBI Taxonomy" id="2962635"/>
    <lineage>
        <taxon>Eukaryota</taxon>
        <taxon>Sar</taxon>
        <taxon>Stramenopiles</taxon>
        <taxon>Ochrophyta</taxon>
        <taxon>Bolidophyceae</taxon>
        <taxon>Parmales</taxon>
        <taxon>Triparmaceae</taxon>
        <taxon>Tetraparma</taxon>
    </lineage>
</organism>
<accession>A0ABQ6MPW3</accession>
<dbReference type="InterPro" id="IPR012302">
    <property type="entry name" value="Malic_NAD-bd"/>
</dbReference>
<name>A0ABQ6MPW3_9STRA</name>
<protein>
    <recommendedName>
        <fullName evidence="3">Malic enzyme NAD-binding domain-containing protein</fullName>
    </recommendedName>
</protein>
<dbReference type="Gene3D" id="3.40.50.720">
    <property type="entry name" value="NAD(P)-binding Rossmann-like Domain"/>
    <property type="match status" value="1"/>
</dbReference>
<dbReference type="InterPro" id="IPR036291">
    <property type="entry name" value="NAD(P)-bd_dom_sf"/>
</dbReference>
<gene>
    <name evidence="4" type="ORF">TeGR_g6181</name>
</gene>
<evidence type="ECO:0000313" key="4">
    <source>
        <dbReference type="EMBL" id="GMI29750.1"/>
    </source>
</evidence>
<evidence type="ECO:0000259" key="3">
    <source>
        <dbReference type="Pfam" id="PF03949"/>
    </source>
</evidence>
<sequence>MFVFPGIGLGTTVCGAKMVTDRILYKAAEALASFVTEEELAEGKVFPRVEDIRKVSHAVACAVIREAVESGISTKIRNAGGTKKHYDDLENYVWKKMYDPQYVPIVEKPS</sequence>
<keyword evidence="5" id="KW-1185">Reference proteome</keyword>
<dbReference type="Proteomes" id="UP001165060">
    <property type="component" value="Unassembled WGS sequence"/>
</dbReference>
<evidence type="ECO:0000256" key="2">
    <source>
        <dbReference type="ARBA" id="ARBA00023002"/>
    </source>
</evidence>
<dbReference type="PANTHER" id="PTHR23406:SF32">
    <property type="entry name" value="NADP-DEPENDENT MALIC ENZYME"/>
    <property type="match status" value="1"/>
</dbReference>
<dbReference type="SUPFAM" id="SSF51735">
    <property type="entry name" value="NAD(P)-binding Rossmann-fold domains"/>
    <property type="match status" value="1"/>
</dbReference>
<comment type="caution">
    <text evidence="4">The sequence shown here is derived from an EMBL/GenBank/DDBJ whole genome shotgun (WGS) entry which is preliminary data.</text>
</comment>
<evidence type="ECO:0000256" key="1">
    <source>
        <dbReference type="ARBA" id="ARBA00001946"/>
    </source>
</evidence>
<comment type="cofactor">
    <cofactor evidence="1">
        <name>Mg(2+)</name>
        <dbReference type="ChEBI" id="CHEBI:18420"/>
    </cofactor>
</comment>